<comment type="caution">
    <text evidence="2">The sequence shown here is derived from an EMBL/GenBank/DDBJ whole genome shotgun (WGS) entry which is preliminary data.</text>
</comment>
<gene>
    <name evidence="2" type="ORF">Agabi119p4_92</name>
</gene>
<sequence>MSETVVIPHPPAVKVGGRRRSSVSNKPKPHVTGGTQSTGSALSEESGDSEATADDYPRPAPPGQEQAHQHDGHNQYQDDEQAKKTKNSPSNDKTKEYAHWKTETTRPTRDVQGNVAKVYGASGRIAQPAGKGA</sequence>
<organism evidence="2 3">
    <name type="scientific">Agaricus bisporus var. burnettii</name>
    <dbReference type="NCBI Taxonomy" id="192524"/>
    <lineage>
        <taxon>Eukaryota</taxon>
        <taxon>Fungi</taxon>
        <taxon>Dikarya</taxon>
        <taxon>Basidiomycota</taxon>
        <taxon>Agaricomycotina</taxon>
        <taxon>Agaricomycetes</taxon>
        <taxon>Agaricomycetidae</taxon>
        <taxon>Agaricales</taxon>
        <taxon>Agaricineae</taxon>
        <taxon>Agaricaceae</taxon>
        <taxon>Agaricus</taxon>
    </lineage>
</organism>
<evidence type="ECO:0000256" key="1">
    <source>
        <dbReference type="SAM" id="MobiDB-lite"/>
    </source>
</evidence>
<protein>
    <submittedName>
        <fullName evidence="2">Uncharacterized protein</fullName>
    </submittedName>
</protein>
<feature type="compositionally biased region" description="Basic and acidic residues" evidence="1">
    <location>
        <begin position="92"/>
        <end position="109"/>
    </location>
</feature>
<accession>A0A8H7KKQ8</accession>
<proteinExistence type="predicted"/>
<dbReference type="Proteomes" id="UP000629468">
    <property type="component" value="Unassembled WGS sequence"/>
</dbReference>
<reference evidence="2 3" key="1">
    <citation type="journal article" name="Sci. Rep.">
        <title>Telomere-to-telomere assembled and centromere annotated genomes of the two main subspecies of the button mushroom Agaricus bisporus reveal especially polymorphic chromosome ends.</title>
        <authorList>
            <person name="Sonnenberg A.S.M."/>
            <person name="Sedaghat-Telgerd N."/>
            <person name="Lavrijssen B."/>
            <person name="Ohm R.A."/>
            <person name="Hendrickx P.M."/>
            <person name="Scholtmeijer K."/>
            <person name="Baars J.J.P."/>
            <person name="van Peer A."/>
        </authorList>
    </citation>
    <scope>NUCLEOTIDE SEQUENCE [LARGE SCALE GENOMIC DNA]</scope>
    <source>
        <strain evidence="2 3">H119_p4</strain>
    </source>
</reference>
<feature type="compositionally biased region" description="Polar residues" evidence="1">
    <location>
        <begin position="33"/>
        <end position="43"/>
    </location>
</feature>
<dbReference type="AlphaFoldDB" id="A0A8H7KKQ8"/>
<dbReference type="EMBL" id="JABXXO010000001">
    <property type="protein sequence ID" value="KAF7783927.1"/>
    <property type="molecule type" value="Genomic_DNA"/>
</dbReference>
<evidence type="ECO:0000313" key="2">
    <source>
        <dbReference type="EMBL" id="KAF7783927.1"/>
    </source>
</evidence>
<name>A0A8H7KKQ8_AGABI</name>
<feature type="region of interest" description="Disordered" evidence="1">
    <location>
        <begin position="1"/>
        <end position="114"/>
    </location>
</feature>
<evidence type="ECO:0000313" key="3">
    <source>
        <dbReference type="Proteomes" id="UP000629468"/>
    </source>
</evidence>